<keyword evidence="10" id="KW-0847">Vitamin C</keyword>
<dbReference type="Pfam" id="PF23557">
    <property type="entry name" value="TPR_leprecan"/>
    <property type="match status" value="1"/>
</dbReference>
<keyword evidence="8" id="KW-0802">TPR repeat</keyword>
<evidence type="ECO:0000256" key="1">
    <source>
        <dbReference type="ARBA" id="ARBA00001961"/>
    </source>
</evidence>
<protein>
    <recommendedName>
        <fullName evidence="4">procollagen-proline 3-dioxygenase</fullName>
        <ecNumber evidence="4">1.14.11.7</ecNumber>
    </recommendedName>
</protein>
<accession>A0AAV7P9L7</accession>
<dbReference type="InterPro" id="IPR006620">
    <property type="entry name" value="Pro_4_hyd_alph"/>
</dbReference>
<dbReference type="GO" id="GO:0005783">
    <property type="term" value="C:endoplasmic reticulum"/>
    <property type="evidence" value="ECO:0007669"/>
    <property type="project" value="TreeGrafter"/>
</dbReference>
<organism evidence="18 19">
    <name type="scientific">Pleurodeles waltl</name>
    <name type="common">Iberian ribbed newt</name>
    <dbReference type="NCBI Taxonomy" id="8319"/>
    <lineage>
        <taxon>Eukaryota</taxon>
        <taxon>Metazoa</taxon>
        <taxon>Chordata</taxon>
        <taxon>Craniata</taxon>
        <taxon>Vertebrata</taxon>
        <taxon>Euteleostomi</taxon>
        <taxon>Amphibia</taxon>
        <taxon>Batrachia</taxon>
        <taxon>Caudata</taxon>
        <taxon>Salamandroidea</taxon>
        <taxon>Salamandridae</taxon>
        <taxon>Pleurodelinae</taxon>
        <taxon>Pleurodeles</taxon>
    </lineage>
</organism>
<feature type="region of interest" description="Disordered" evidence="15">
    <location>
        <begin position="379"/>
        <end position="424"/>
    </location>
</feature>
<dbReference type="AlphaFoldDB" id="A0AAV7P9L7"/>
<dbReference type="EC" id="1.14.11.7" evidence="4"/>
<keyword evidence="14" id="KW-0325">Glycoprotein</keyword>
<dbReference type="Gene3D" id="2.60.120.620">
    <property type="entry name" value="q2cbj1_9rhob like domain"/>
    <property type="match status" value="1"/>
</dbReference>
<evidence type="ECO:0000256" key="14">
    <source>
        <dbReference type="ARBA" id="ARBA00023180"/>
    </source>
</evidence>
<dbReference type="Gene3D" id="1.25.40.10">
    <property type="entry name" value="Tetratricopeptide repeat domain"/>
    <property type="match status" value="1"/>
</dbReference>
<keyword evidence="9" id="KW-0256">Endoplasmic reticulum</keyword>
<feature type="chain" id="PRO_5043630775" description="procollagen-proline 3-dioxygenase" evidence="16">
    <location>
        <begin position="22"/>
        <end position="706"/>
    </location>
</feature>
<keyword evidence="7" id="KW-0677">Repeat</keyword>
<reference evidence="18" key="1">
    <citation type="journal article" date="2022" name="bioRxiv">
        <title>Sequencing and chromosome-scale assembly of the giantPleurodeles waltlgenome.</title>
        <authorList>
            <person name="Brown T."/>
            <person name="Elewa A."/>
            <person name="Iarovenko S."/>
            <person name="Subramanian E."/>
            <person name="Araus A.J."/>
            <person name="Petzold A."/>
            <person name="Susuki M."/>
            <person name="Suzuki K.-i.T."/>
            <person name="Hayashi T."/>
            <person name="Toyoda A."/>
            <person name="Oliveira C."/>
            <person name="Osipova E."/>
            <person name="Leigh N.D."/>
            <person name="Simon A."/>
            <person name="Yun M.H."/>
        </authorList>
    </citation>
    <scope>NUCLEOTIDE SEQUENCE</scope>
    <source>
        <strain evidence="18">20211129_DDA</strain>
        <tissue evidence="18">Liver</tissue>
    </source>
</reference>
<keyword evidence="5" id="KW-0479">Metal-binding</keyword>
<feature type="compositionally biased region" description="Basic and acidic residues" evidence="15">
    <location>
        <begin position="668"/>
        <end position="677"/>
    </location>
</feature>
<evidence type="ECO:0000256" key="4">
    <source>
        <dbReference type="ARBA" id="ARBA00012262"/>
    </source>
</evidence>
<evidence type="ECO:0000256" key="2">
    <source>
        <dbReference type="ARBA" id="ARBA00001962"/>
    </source>
</evidence>
<evidence type="ECO:0000256" key="7">
    <source>
        <dbReference type="ARBA" id="ARBA00022737"/>
    </source>
</evidence>
<dbReference type="EMBL" id="JANPWB010000011">
    <property type="protein sequence ID" value="KAJ1122413.1"/>
    <property type="molecule type" value="Genomic_DNA"/>
</dbReference>
<dbReference type="InterPro" id="IPR044862">
    <property type="entry name" value="Pro_4_hyd_alph_FE2OG_OXY"/>
</dbReference>
<keyword evidence="19" id="KW-1185">Reference proteome</keyword>
<dbReference type="GO" id="GO:0005506">
    <property type="term" value="F:iron ion binding"/>
    <property type="evidence" value="ECO:0007669"/>
    <property type="project" value="InterPro"/>
</dbReference>
<gene>
    <name evidence="18" type="ORF">NDU88_000900</name>
</gene>
<evidence type="ECO:0000256" key="11">
    <source>
        <dbReference type="ARBA" id="ARBA00022964"/>
    </source>
</evidence>
<comment type="cofactor">
    <cofactor evidence="2">
        <name>Fe cation</name>
        <dbReference type="ChEBI" id="CHEBI:24875"/>
    </cofactor>
</comment>
<dbReference type="PANTHER" id="PTHR14049">
    <property type="entry name" value="LEPRECAN 1"/>
    <property type="match status" value="1"/>
</dbReference>
<evidence type="ECO:0000256" key="8">
    <source>
        <dbReference type="ARBA" id="ARBA00022803"/>
    </source>
</evidence>
<comment type="similarity">
    <text evidence="3">Belongs to the leprecan family.</text>
</comment>
<evidence type="ECO:0000256" key="3">
    <source>
        <dbReference type="ARBA" id="ARBA00006487"/>
    </source>
</evidence>
<dbReference type="GO" id="GO:0019797">
    <property type="term" value="F:procollagen-proline 3-dioxygenase activity"/>
    <property type="evidence" value="ECO:0007669"/>
    <property type="project" value="UniProtKB-EC"/>
</dbReference>
<evidence type="ECO:0000256" key="16">
    <source>
        <dbReference type="SAM" id="SignalP"/>
    </source>
</evidence>
<evidence type="ECO:0000256" key="12">
    <source>
        <dbReference type="ARBA" id="ARBA00023002"/>
    </source>
</evidence>
<comment type="cofactor">
    <cofactor evidence="1">
        <name>L-ascorbate</name>
        <dbReference type="ChEBI" id="CHEBI:38290"/>
    </cofactor>
</comment>
<keyword evidence="12" id="KW-0560">Oxidoreductase</keyword>
<dbReference type="InterPro" id="IPR056585">
    <property type="entry name" value="Leprecan_dom"/>
</dbReference>
<name>A0AAV7P9L7_PLEWA</name>
<dbReference type="PANTHER" id="PTHR14049:SF14">
    <property type="entry name" value="PROLYL 3-HYDROXYLASE 3"/>
    <property type="match status" value="1"/>
</dbReference>
<evidence type="ECO:0000256" key="13">
    <source>
        <dbReference type="ARBA" id="ARBA00023004"/>
    </source>
</evidence>
<proteinExistence type="inferred from homology"/>
<evidence type="ECO:0000256" key="15">
    <source>
        <dbReference type="SAM" id="MobiDB-lite"/>
    </source>
</evidence>
<dbReference type="Proteomes" id="UP001066276">
    <property type="component" value="Chromosome 7"/>
</dbReference>
<dbReference type="InterPro" id="IPR039575">
    <property type="entry name" value="P3H"/>
</dbReference>
<evidence type="ECO:0000259" key="17">
    <source>
        <dbReference type="PROSITE" id="PS51471"/>
    </source>
</evidence>
<dbReference type="FunFam" id="2.60.120.620:FF:000003">
    <property type="entry name" value="Prolyl 3-hydroxylase 2"/>
    <property type="match status" value="1"/>
</dbReference>
<feature type="region of interest" description="Disordered" evidence="15">
    <location>
        <begin position="648"/>
        <end position="706"/>
    </location>
</feature>
<dbReference type="GO" id="GO:0032963">
    <property type="term" value="P:collagen metabolic process"/>
    <property type="evidence" value="ECO:0007669"/>
    <property type="project" value="InterPro"/>
</dbReference>
<feature type="signal peptide" evidence="16">
    <location>
        <begin position="1"/>
        <end position="21"/>
    </location>
</feature>
<dbReference type="PROSITE" id="PS51471">
    <property type="entry name" value="FE2OG_OXY"/>
    <property type="match status" value="1"/>
</dbReference>
<dbReference type="Pfam" id="PF13640">
    <property type="entry name" value="2OG-FeII_Oxy_3"/>
    <property type="match status" value="1"/>
</dbReference>
<evidence type="ECO:0000313" key="19">
    <source>
        <dbReference type="Proteomes" id="UP001066276"/>
    </source>
</evidence>
<sequence length="706" mass="80521">MPPAQLTLLVLACCLPGPLLATLLQPFDRLYYSGLRAYFQKDWLATEEYLLGALQSRARVRGAKVACHAQCQAEEDQGAGEGVPSHLQELGVFERVLKRAECQTYCLRQQVGPPSRHRTTQSVEDEFRRREPYNYLQLAYFQQQKLNAAASAAHTYFVANPRHLQMKEDITKYRKMAEVGEESFRDLEAQPHWEAYDAALSHYDADQYQEAIPLLEASLNESFRALEDCRVLCEGPYEEEESEEEQHKELYEAIADHYVQVLKCKQRCVLDIATKPGRRRYAIDDFLPSHFDMLHFAYASVSDWQRAIECAHTFLLFYPKNQTVTEKLRQYQSAAAEGLELTAREKVQLYIKRSLMEKTLIYYAVENLEVAFDDPDPWTPEDLIPEGVRERARVNKKKASDEDEPERGPPPYDGPTVTQNAQQLNGSQRVVVDGLLTDDECNSIIRLARVAGGSGDGYRGRRSPHTPYENFQGLTLLKAVKMVGEGLANIDDARHYLEASERSLKMTEWYFPTMDTPLHYSFTHLVCRTAIEGQQEGRIDLSHPVHADNCILDPESRECWKEPPAYTHRDYSAILYLNDNFEGGDLFFTDMDAATVTAQVRPQCGRLVAFSAGGENAHGVRAVTRGQRCAIALWFTLSPEYSEQERTEAEEYLKQMELSSAKTSQVEENSRRERGHSPEPPGTGERGDHQARTHKKKASKNRRDEL</sequence>
<feature type="compositionally biased region" description="Polar residues" evidence="15">
    <location>
        <begin position="657"/>
        <end position="667"/>
    </location>
</feature>
<evidence type="ECO:0000256" key="5">
    <source>
        <dbReference type="ARBA" id="ARBA00022723"/>
    </source>
</evidence>
<keyword evidence="6 16" id="KW-0732">Signal</keyword>
<keyword evidence="11" id="KW-0223">Dioxygenase</keyword>
<dbReference type="SMART" id="SM00702">
    <property type="entry name" value="P4Hc"/>
    <property type="match status" value="1"/>
</dbReference>
<feature type="domain" description="Fe2OG dioxygenase" evidence="17">
    <location>
        <begin position="523"/>
        <end position="637"/>
    </location>
</feature>
<dbReference type="InterPro" id="IPR005123">
    <property type="entry name" value="Oxoglu/Fe-dep_dioxygenase_dom"/>
</dbReference>
<evidence type="ECO:0000313" key="18">
    <source>
        <dbReference type="EMBL" id="KAJ1122413.1"/>
    </source>
</evidence>
<keyword evidence="13" id="KW-0408">Iron</keyword>
<dbReference type="InterPro" id="IPR011990">
    <property type="entry name" value="TPR-like_helical_dom_sf"/>
</dbReference>
<evidence type="ECO:0000256" key="9">
    <source>
        <dbReference type="ARBA" id="ARBA00022824"/>
    </source>
</evidence>
<evidence type="ECO:0000256" key="10">
    <source>
        <dbReference type="ARBA" id="ARBA00022896"/>
    </source>
</evidence>
<evidence type="ECO:0000256" key="6">
    <source>
        <dbReference type="ARBA" id="ARBA00022729"/>
    </source>
</evidence>
<comment type="caution">
    <text evidence="18">The sequence shown here is derived from an EMBL/GenBank/DDBJ whole genome shotgun (WGS) entry which is preliminary data.</text>
</comment>
<dbReference type="GO" id="GO:0031418">
    <property type="term" value="F:L-ascorbic acid binding"/>
    <property type="evidence" value="ECO:0007669"/>
    <property type="project" value="UniProtKB-KW"/>
</dbReference>